<dbReference type="RefSeq" id="WP_106456657.1">
    <property type="nucleotide sequence ID" value="NZ_PXOH01000008.1"/>
</dbReference>
<dbReference type="Gene3D" id="3.40.47.10">
    <property type="match status" value="1"/>
</dbReference>
<evidence type="ECO:0000256" key="2">
    <source>
        <dbReference type="ARBA" id="ARBA00022679"/>
    </source>
</evidence>
<reference evidence="5 6" key="1">
    <citation type="submission" date="2018-03" db="EMBL/GenBank/DDBJ databases">
        <title>The ancient ancestry and fast evolution of plastids.</title>
        <authorList>
            <person name="Moore K.R."/>
            <person name="Magnabosco C."/>
            <person name="Momper L."/>
            <person name="Gold D.A."/>
            <person name="Bosak T."/>
            <person name="Fournier G.P."/>
        </authorList>
    </citation>
    <scope>NUCLEOTIDE SEQUENCE [LARGE SCALE GENOMIC DNA]</scope>
    <source>
        <strain evidence="5 6">CCALA 016</strain>
    </source>
</reference>
<evidence type="ECO:0000259" key="4">
    <source>
        <dbReference type="PROSITE" id="PS52004"/>
    </source>
</evidence>
<dbReference type="NCBIfam" id="NF004618">
    <property type="entry name" value="PRK05952.1"/>
    <property type="match status" value="1"/>
</dbReference>
<dbReference type="Pfam" id="PF00109">
    <property type="entry name" value="ketoacyl-synt"/>
    <property type="match status" value="1"/>
</dbReference>
<keyword evidence="6" id="KW-1185">Reference proteome</keyword>
<dbReference type="Pfam" id="PF02801">
    <property type="entry name" value="Ketoacyl-synt_C"/>
    <property type="match status" value="1"/>
</dbReference>
<dbReference type="GO" id="GO:0004315">
    <property type="term" value="F:3-oxoacyl-[acyl-carrier-protein] synthase activity"/>
    <property type="evidence" value="ECO:0007669"/>
    <property type="project" value="UniProtKB-EC"/>
</dbReference>
<evidence type="ECO:0000256" key="3">
    <source>
        <dbReference type="RuleBase" id="RU003694"/>
    </source>
</evidence>
<dbReference type="OrthoDB" id="9808669at2"/>
<dbReference type="PANTHER" id="PTHR11712">
    <property type="entry name" value="POLYKETIDE SYNTHASE-RELATED"/>
    <property type="match status" value="1"/>
</dbReference>
<evidence type="ECO:0000313" key="5">
    <source>
        <dbReference type="EMBL" id="PSF37415.1"/>
    </source>
</evidence>
<keyword evidence="5" id="KW-0012">Acyltransferase</keyword>
<reference evidence="5 6" key="2">
    <citation type="submission" date="2018-03" db="EMBL/GenBank/DDBJ databases">
        <authorList>
            <person name="Keele B.F."/>
        </authorList>
    </citation>
    <scope>NUCLEOTIDE SEQUENCE [LARGE SCALE GENOMIC DNA]</scope>
    <source>
        <strain evidence="5 6">CCALA 016</strain>
    </source>
</reference>
<dbReference type="SUPFAM" id="SSF53901">
    <property type="entry name" value="Thiolase-like"/>
    <property type="match status" value="2"/>
</dbReference>
<proteinExistence type="inferred from homology"/>
<comment type="caution">
    <text evidence="5">The sequence shown here is derived from an EMBL/GenBank/DDBJ whole genome shotgun (WGS) entry which is preliminary data.</text>
</comment>
<feature type="domain" description="Ketosynthase family 3 (KS3)" evidence="4">
    <location>
        <begin position="1"/>
        <end position="374"/>
    </location>
</feature>
<dbReference type="InterPro" id="IPR016039">
    <property type="entry name" value="Thiolase-like"/>
</dbReference>
<dbReference type="InterPro" id="IPR000794">
    <property type="entry name" value="Beta-ketoacyl_synthase"/>
</dbReference>
<dbReference type="EC" id="2.3.1.41" evidence="5"/>
<protein>
    <submittedName>
        <fullName evidence="5">3-oxoacyl-ACP synthase</fullName>
        <ecNumber evidence="5">2.3.1.41</ecNumber>
    </submittedName>
</protein>
<evidence type="ECO:0000313" key="6">
    <source>
        <dbReference type="Proteomes" id="UP000239001"/>
    </source>
</evidence>
<dbReference type="InterPro" id="IPR014031">
    <property type="entry name" value="Ketoacyl_synth_C"/>
</dbReference>
<dbReference type="Proteomes" id="UP000239001">
    <property type="component" value="Unassembled WGS sequence"/>
</dbReference>
<dbReference type="EMBL" id="PXOH01000008">
    <property type="protein sequence ID" value="PSF37415.1"/>
    <property type="molecule type" value="Genomic_DNA"/>
</dbReference>
<keyword evidence="2 3" id="KW-0808">Transferase</keyword>
<dbReference type="InterPro" id="IPR020841">
    <property type="entry name" value="PKS_Beta-ketoAc_synthase_dom"/>
</dbReference>
<dbReference type="GO" id="GO:0006633">
    <property type="term" value="P:fatty acid biosynthetic process"/>
    <property type="evidence" value="ECO:0007669"/>
    <property type="project" value="TreeGrafter"/>
</dbReference>
<evidence type="ECO:0000256" key="1">
    <source>
        <dbReference type="ARBA" id="ARBA00008467"/>
    </source>
</evidence>
<dbReference type="SMART" id="SM00825">
    <property type="entry name" value="PKS_KS"/>
    <property type="match status" value="1"/>
</dbReference>
<dbReference type="PROSITE" id="PS51257">
    <property type="entry name" value="PROKAR_LIPOPROTEIN"/>
    <property type="match status" value="1"/>
</dbReference>
<dbReference type="InterPro" id="IPR014030">
    <property type="entry name" value="Ketoacyl_synth_N"/>
</dbReference>
<dbReference type="PROSITE" id="PS52004">
    <property type="entry name" value="KS3_2"/>
    <property type="match status" value="1"/>
</dbReference>
<organism evidence="5 6">
    <name type="scientific">Aphanothece hegewaldii CCALA 016</name>
    <dbReference type="NCBI Taxonomy" id="2107694"/>
    <lineage>
        <taxon>Bacteria</taxon>
        <taxon>Bacillati</taxon>
        <taxon>Cyanobacteriota</taxon>
        <taxon>Cyanophyceae</taxon>
        <taxon>Oscillatoriophycideae</taxon>
        <taxon>Chroococcales</taxon>
        <taxon>Aphanothecaceae</taxon>
        <taxon>Aphanothece</taxon>
    </lineage>
</organism>
<comment type="similarity">
    <text evidence="1 3">Belongs to the thiolase-like superfamily. Beta-ketoacyl-ACP synthases family.</text>
</comment>
<dbReference type="PANTHER" id="PTHR11712:SF347">
    <property type="entry name" value="BETA KETOACYL-ACYL CARRIER PROTEIN SYNTHASE"/>
    <property type="match status" value="1"/>
</dbReference>
<dbReference type="CDD" id="cd00834">
    <property type="entry name" value="KAS_I_II"/>
    <property type="match status" value="1"/>
</dbReference>
<name>A0A2T1LYE2_9CHRO</name>
<gene>
    <name evidence="5" type="ORF">C7H19_09580</name>
</gene>
<accession>A0A2T1LYE2</accession>
<sequence>MNVDDKTIVVTGIALQSCLGNLSQTWHSLIQGKSGIKKLKPFCNIPAFPMGLIQDKPLQLPTLTQILLKMALEDALLVPPLPDCGVVIGSSRGCQGIIETIALSKNTENWLDSLPHYAATTIAHLIETLAPVLSPMAACTTGIWAIAQGIELILQGKCDRAIVGAIETPITPLTLTGFSQMGALAETGCYPFDEKREGLVLGEGGAILVLETAELAAQRKAKIYGKVLGFGLTCDAYHMSAPAKDLKSGIIAVKDCLFRSQLNTEDIDYIHTHGTSTQLNDDREAKIINTLFSPSVAISSTKGATGHTLGASGALGVAFCLMALKTGILPPCVGLNRPAYKMNFVNSSCKNNPKYALCLSFGFGGQNGVIAVGKV</sequence>
<dbReference type="AlphaFoldDB" id="A0A2T1LYE2"/>